<name>A0A523QIK5_UNCAE</name>
<evidence type="ECO:0000259" key="13">
    <source>
        <dbReference type="Pfam" id="PF03447"/>
    </source>
</evidence>
<keyword evidence="9" id="KW-0486">Methionine biosynthesis</keyword>
<dbReference type="Proteomes" id="UP000320781">
    <property type="component" value="Unassembled WGS sequence"/>
</dbReference>
<keyword evidence="11" id="KW-0521">NADP</keyword>
<dbReference type="PANTHER" id="PTHR43331">
    <property type="entry name" value="HOMOSERINE DEHYDROGENASE"/>
    <property type="match status" value="1"/>
</dbReference>
<evidence type="ECO:0000256" key="2">
    <source>
        <dbReference type="ARBA" id="ARBA00005062"/>
    </source>
</evidence>
<evidence type="ECO:0000256" key="5">
    <source>
        <dbReference type="ARBA" id="ARBA00013376"/>
    </source>
</evidence>
<dbReference type="Pfam" id="PF03447">
    <property type="entry name" value="NAD_binding_3"/>
    <property type="match status" value="1"/>
</dbReference>
<dbReference type="GO" id="GO:0009088">
    <property type="term" value="P:threonine biosynthetic process"/>
    <property type="evidence" value="ECO:0007669"/>
    <property type="project" value="UniProtKB-UniPathway"/>
</dbReference>
<dbReference type="Gene3D" id="3.40.50.720">
    <property type="entry name" value="NAD(P)-binding Rossmann-like Domain"/>
    <property type="match status" value="1"/>
</dbReference>
<dbReference type="InterPro" id="IPR001342">
    <property type="entry name" value="HDH_cat"/>
</dbReference>
<organism evidence="14 15">
    <name type="scientific">Aerophobetes bacterium</name>
    <dbReference type="NCBI Taxonomy" id="2030807"/>
    <lineage>
        <taxon>Bacteria</taxon>
        <taxon>Candidatus Aerophobota</taxon>
    </lineage>
</organism>
<dbReference type="InterPro" id="IPR005106">
    <property type="entry name" value="Asp/hSer_DH_NAD-bd"/>
</dbReference>
<feature type="binding site" evidence="11">
    <location>
        <position position="125"/>
    </location>
    <ligand>
        <name>NADPH</name>
        <dbReference type="ChEBI" id="CHEBI:57783"/>
    </ligand>
</feature>
<evidence type="ECO:0000256" key="3">
    <source>
        <dbReference type="ARBA" id="ARBA00006753"/>
    </source>
</evidence>
<dbReference type="GO" id="GO:0050661">
    <property type="term" value="F:NADP binding"/>
    <property type="evidence" value="ECO:0007669"/>
    <property type="project" value="InterPro"/>
</dbReference>
<comment type="similarity">
    <text evidence="3">Belongs to the homoserine dehydrogenase family.</text>
</comment>
<evidence type="ECO:0000256" key="4">
    <source>
        <dbReference type="ARBA" id="ARBA00013213"/>
    </source>
</evidence>
<feature type="domain" description="Aspartate/homoserine dehydrogenase NAD-binding" evidence="13">
    <location>
        <begin position="7"/>
        <end position="149"/>
    </location>
</feature>
<dbReference type="UniPathway" id="UPA00050">
    <property type="reaction ID" value="UER00063"/>
</dbReference>
<evidence type="ECO:0000313" key="15">
    <source>
        <dbReference type="Proteomes" id="UP000320781"/>
    </source>
</evidence>
<dbReference type="GO" id="GO:0009086">
    <property type="term" value="P:methionine biosynthetic process"/>
    <property type="evidence" value="ECO:0007669"/>
    <property type="project" value="UniProtKB-KW"/>
</dbReference>
<evidence type="ECO:0000256" key="1">
    <source>
        <dbReference type="ARBA" id="ARBA00005056"/>
    </source>
</evidence>
<proteinExistence type="inferred from homology"/>
<reference evidence="14 15" key="1">
    <citation type="submission" date="2019-03" db="EMBL/GenBank/DDBJ databases">
        <title>Metabolic potential of uncultured bacteria and archaea associated with petroleum seepage in deep-sea sediments.</title>
        <authorList>
            <person name="Dong X."/>
            <person name="Hubert C."/>
        </authorList>
    </citation>
    <scope>NUCLEOTIDE SEQUENCE [LARGE SCALE GENOMIC DNA]</scope>
    <source>
        <strain evidence="14">E44_bin92</strain>
    </source>
</reference>
<keyword evidence="6" id="KW-0028">Amino-acid biosynthesis</keyword>
<feature type="domain" description="Homoserine dehydrogenase catalytic" evidence="12">
    <location>
        <begin position="157"/>
        <end position="334"/>
    </location>
</feature>
<evidence type="ECO:0000256" key="9">
    <source>
        <dbReference type="ARBA" id="ARBA00023167"/>
    </source>
</evidence>
<dbReference type="PANTHER" id="PTHR43331:SF1">
    <property type="entry name" value="HOMOSERINE DEHYDROGENASE"/>
    <property type="match status" value="1"/>
</dbReference>
<comment type="caution">
    <text evidence="14">The sequence shown here is derived from an EMBL/GenBank/DDBJ whole genome shotgun (WGS) entry which is preliminary data.</text>
</comment>
<evidence type="ECO:0000256" key="10">
    <source>
        <dbReference type="PIRSR" id="PIRSR036497-1"/>
    </source>
</evidence>
<evidence type="ECO:0000256" key="6">
    <source>
        <dbReference type="ARBA" id="ARBA00022605"/>
    </source>
</evidence>
<keyword evidence="8 14" id="KW-0560">Oxidoreductase</keyword>
<sequence>MRLLFIGFGTVGQGLAELLVEKEENLSKEYGIDFQVIGISDKLKGSIYNNDGLDLKEALEKVKSGESLFDLSGYKYEGDALSMILKAEADVMLEATYTDIKTAEPATSHIRKALERSIHVVTTNKGPTALFYKELSRLAQEKGVRFLFEGTVMSGTPLLNLLRETLAASSVQEIKGILNGTTNYILTRMEEGLSYEEALKKAQELGYAEAVPDADVLGWDALAKVTILAKVVFGARRKPFDYPCEGITGITAAAITDAKNRGKRFKLIGKVWREGSNIKASVAPEEIALAHPLAGVMGATNAVTITTDTLGEVTVVGPGAGRRETGYSMLIDLIKIGSQK</sequence>
<dbReference type="FunFam" id="3.30.360.10:FF:000005">
    <property type="entry name" value="Homoserine dehydrogenase"/>
    <property type="match status" value="1"/>
</dbReference>
<dbReference type="NCBIfam" id="NF004976">
    <property type="entry name" value="PRK06349.1"/>
    <property type="match status" value="1"/>
</dbReference>
<gene>
    <name evidence="14" type="ORF">E3J95_04425</name>
</gene>
<evidence type="ECO:0000256" key="11">
    <source>
        <dbReference type="PIRSR" id="PIRSR036497-2"/>
    </source>
</evidence>
<dbReference type="SUPFAM" id="SSF51735">
    <property type="entry name" value="NAD(P)-binding Rossmann-fold domains"/>
    <property type="match status" value="1"/>
</dbReference>
<dbReference type="Pfam" id="PF00742">
    <property type="entry name" value="Homoserine_dh"/>
    <property type="match status" value="1"/>
</dbReference>
<dbReference type="Gene3D" id="3.30.360.10">
    <property type="entry name" value="Dihydrodipicolinate Reductase, domain 2"/>
    <property type="match status" value="1"/>
</dbReference>
<keyword evidence="7" id="KW-0791">Threonine biosynthesis</keyword>
<evidence type="ECO:0000256" key="7">
    <source>
        <dbReference type="ARBA" id="ARBA00022697"/>
    </source>
</evidence>
<feature type="binding site" evidence="11">
    <location>
        <position position="209"/>
    </location>
    <ligand>
        <name>L-homoserine</name>
        <dbReference type="ChEBI" id="CHEBI:57476"/>
    </ligand>
</feature>
<dbReference type="GO" id="GO:0004412">
    <property type="term" value="F:homoserine dehydrogenase activity"/>
    <property type="evidence" value="ECO:0007669"/>
    <property type="project" value="UniProtKB-EC"/>
</dbReference>
<dbReference type="UniPathway" id="UPA00051">
    <property type="reaction ID" value="UER00465"/>
</dbReference>
<feature type="active site" description="Proton donor" evidence="10">
    <location>
        <position position="224"/>
    </location>
</feature>
<evidence type="ECO:0000313" key="14">
    <source>
        <dbReference type="EMBL" id="TES85428.1"/>
    </source>
</evidence>
<dbReference type="InterPro" id="IPR036291">
    <property type="entry name" value="NAD(P)-bd_dom_sf"/>
</dbReference>
<dbReference type="EC" id="1.1.1.3" evidence="4"/>
<dbReference type="AlphaFoldDB" id="A0A523QIK5"/>
<dbReference type="EMBL" id="SOKU01000216">
    <property type="protein sequence ID" value="TES85428.1"/>
    <property type="molecule type" value="Genomic_DNA"/>
</dbReference>
<evidence type="ECO:0000256" key="8">
    <source>
        <dbReference type="ARBA" id="ARBA00023002"/>
    </source>
</evidence>
<dbReference type="NCBIfam" id="NF004912">
    <property type="entry name" value="PRK06270.1"/>
    <property type="match status" value="1"/>
</dbReference>
<accession>A0A523QIK5</accession>
<dbReference type="PIRSF" id="PIRSF036497">
    <property type="entry name" value="HDH_short"/>
    <property type="match status" value="1"/>
</dbReference>
<protein>
    <recommendedName>
        <fullName evidence="5">Homoserine dehydrogenase</fullName>
        <ecNumber evidence="4">1.1.1.3</ecNumber>
    </recommendedName>
</protein>
<comment type="pathway">
    <text evidence="1">Amino-acid biosynthesis; L-threonine biosynthesis; L-threonine from L-aspartate: step 3/5.</text>
</comment>
<feature type="binding site" evidence="11">
    <location>
        <begin position="7"/>
        <end position="12"/>
    </location>
    <ligand>
        <name>NADP(+)</name>
        <dbReference type="ChEBI" id="CHEBI:58349"/>
    </ligand>
</feature>
<comment type="pathway">
    <text evidence="2">Amino-acid biosynthesis; L-methionine biosynthesis via de novo pathway; L-homoserine from L-aspartate: step 3/3.</text>
</comment>
<evidence type="ECO:0000259" key="12">
    <source>
        <dbReference type="Pfam" id="PF00742"/>
    </source>
</evidence>
<dbReference type="SUPFAM" id="SSF55347">
    <property type="entry name" value="Glyceraldehyde-3-phosphate dehydrogenase-like, C-terminal domain"/>
    <property type="match status" value="1"/>
</dbReference>
<dbReference type="InterPro" id="IPR022697">
    <property type="entry name" value="HDH_short"/>
</dbReference>